<dbReference type="Proteomes" id="UP000033731">
    <property type="component" value="Unassembled WGS sequence"/>
</dbReference>
<dbReference type="Pfam" id="PF09250">
    <property type="entry name" value="Prim-Pol"/>
    <property type="match status" value="1"/>
</dbReference>
<dbReference type="InterPro" id="IPR014819">
    <property type="entry name" value="PriCT_2"/>
</dbReference>
<dbReference type="GO" id="GO:0005524">
    <property type="term" value="F:ATP binding"/>
    <property type="evidence" value="ECO:0007669"/>
    <property type="project" value="UniProtKB-KW"/>
</dbReference>
<evidence type="ECO:0000259" key="4">
    <source>
        <dbReference type="PROSITE" id="PS51206"/>
    </source>
</evidence>
<keyword evidence="3" id="KW-0067">ATP-binding</keyword>
<dbReference type="SUPFAM" id="SSF52540">
    <property type="entry name" value="P-loop containing nucleoside triphosphate hydrolases"/>
    <property type="match status" value="1"/>
</dbReference>
<keyword evidence="6" id="KW-1185">Reference proteome</keyword>
<dbReference type="GO" id="GO:0016817">
    <property type="term" value="F:hydrolase activity, acting on acid anhydrides"/>
    <property type="evidence" value="ECO:0007669"/>
    <property type="project" value="InterPro"/>
</dbReference>
<dbReference type="InterPro" id="IPR006500">
    <property type="entry name" value="Helicase_put_C_phage/plasmid"/>
</dbReference>
<dbReference type="PROSITE" id="PS51206">
    <property type="entry name" value="SF3_HELICASE_1"/>
    <property type="match status" value="1"/>
</dbReference>
<dbReference type="PANTHER" id="PTHR35372">
    <property type="entry name" value="ATP BINDING PROTEIN-RELATED"/>
    <property type="match status" value="1"/>
</dbReference>
<gene>
    <name evidence="5" type="ORF">DJ66_0410</name>
</gene>
<dbReference type="EMBL" id="JMTK01000002">
    <property type="protein sequence ID" value="KJZ81688.1"/>
    <property type="molecule type" value="Genomic_DNA"/>
</dbReference>
<dbReference type="NCBIfam" id="TIGR01613">
    <property type="entry name" value="primase_Cterm"/>
    <property type="match status" value="1"/>
</dbReference>
<dbReference type="InterPro" id="IPR027417">
    <property type="entry name" value="P-loop_NTPase"/>
</dbReference>
<keyword evidence="1" id="KW-0547">Nucleotide-binding</keyword>
<dbReference type="PANTHER" id="PTHR35372:SF2">
    <property type="entry name" value="SF3 HELICASE DOMAIN-CONTAINING PROTEIN"/>
    <property type="match status" value="1"/>
</dbReference>
<evidence type="ECO:0000256" key="1">
    <source>
        <dbReference type="ARBA" id="ARBA00022741"/>
    </source>
</evidence>
<protein>
    <submittedName>
        <fullName evidence="5">DNA primase/helicase, phage-associated</fullName>
    </submittedName>
</protein>
<keyword evidence="5" id="KW-0347">Helicase</keyword>
<dbReference type="GO" id="GO:0004386">
    <property type="term" value="F:helicase activity"/>
    <property type="evidence" value="ECO:0007669"/>
    <property type="project" value="UniProtKB-KW"/>
</dbReference>
<dbReference type="SUPFAM" id="SSF56747">
    <property type="entry name" value="Prim-pol domain"/>
    <property type="match status" value="1"/>
</dbReference>
<proteinExistence type="predicted"/>
<evidence type="ECO:0000256" key="2">
    <source>
        <dbReference type="ARBA" id="ARBA00022801"/>
    </source>
</evidence>
<keyword evidence="2" id="KW-0378">Hydrolase</keyword>
<dbReference type="InterPro" id="IPR014015">
    <property type="entry name" value="Helicase_SF3_DNA-vir"/>
</dbReference>
<comment type="caution">
    <text evidence="5">The sequence shown here is derived from an EMBL/GenBank/DDBJ whole genome shotgun (WGS) entry which is preliminary data.</text>
</comment>
<feature type="domain" description="SF3 helicase" evidence="4">
    <location>
        <begin position="484"/>
        <end position="648"/>
    </location>
</feature>
<accession>A0A0F4VJL9</accession>
<dbReference type="AlphaFoldDB" id="A0A0F4VJL9"/>
<name>A0A0F4VJL9_9HYPH</name>
<dbReference type="RefSeq" id="WP_045960656.1">
    <property type="nucleotide sequence ID" value="NZ_JMTK01000002.1"/>
</dbReference>
<reference evidence="5 6" key="1">
    <citation type="journal article" date="2015" name="Phytopathology">
        <title>Genomes of Candidatus Liberibacter solanacearum haplotype A from New Zealand and the USA suggest significant genome plasticity in the species.</title>
        <authorList>
            <person name="Thompson S.M."/>
            <person name="Johnson C.P."/>
            <person name="Lu A.Y."/>
            <person name="Frampton R.A."/>
            <person name="Sullivan K.L."/>
            <person name="Fiers M.W."/>
            <person name="Crowhurst R.N."/>
            <person name="Pitman A.R."/>
            <person name="Scott I."/>
            <person name="Gudmestad N.C."/>
            <person name="Smith G.R."/>
        </authorList>
    </citation>
    <scope>NUCLEOTIDE SEQUENCE [LARGE SCALE GENOMIC DNA]</scope>
    <source>
        <strain evidence="5 6">LsoNZ1</strain>
    </source>
</reference>
<dbReference type="Gene3D" id="3.40.50.300">
    <property type="entry name" value="P-loop containing nucleotide triphosphate hydrolases"/>
    <property type="match status" value="1"/>
</dbReference>
<dbReference type="Pfam" id="PF08707">
    <property type="entry name" value="PriCT_2"/>
    <property type="match status" value="1"/>
</dbReference>
<dbReference type="InterPro" id="IPR014818">
    <property type="entry name" value="Phage/plasmid_primase_P4_C"/>
</dbReference>
<evidence type="ECO:0000313" key="6">
    <source>
        <dbReference type="Proteomes" id="UP000033731"/>
    </source>
</evidence>
<evidence type="ECO:0000256" key="3">
    <source>
        <dbReference type="ARBA" id="ARBA00022840"/>
    </source>
</evidence>
<sequence>MSVMQWNEQAKLSIKNGFKIIPLRHGEKRPLRSGKWEEQLLLSEEVDTLSACGFGLVCGVGEYPIYAFDVDSKAKKTADIFKDAFEVLHGKPLVRVGQKPKILIPFRMAKEGIKKKQTPKSQQGHLDILGDGQYFVAYNIHPQTKEEYTWTTPPHSFKAEELPLLSEEDVEQLFEFFKESTTPVAKEKTESKSSVKGKNNNNRTYTNREITAFLSCFGEEFYNGSHDEWIPVVMAIHHETQGSHEGKELARRWSKQGSTYDEENFNYKWGTFVLPEEMNEDGQKKKCSTFASLFYHHRKLIPDGLLEERFSDAYNKAMFSVFKSGYFLYASDTKSWYKKDKTNRYIWRVTDATIAGYIMDFLVSMKKDAFDLCEEIENEDGIKKNPRALYLKAYAKRNACEQSRSKSTANAIEAKSRFHSSSDCFDVNWRYMGEQDGICDLETGQRITPTEELYITKSTGTPFVEGEPSKEFMSLVSSYFESEEVMNFFTRCVGMALLGGNEAQRFIHIRGVGGSGKSTLMNLIKFAFGNQYVINAEASDVMQNRPPEAGKANPSLIRLMGSRVVIISETNENDELNAAKIKQMTGGDCMTARLNYGNTYSEARASFTPFIVSNKHLFVRNPDDAWWRRYIVIPFDKPIANRDATFAQKLETEYALEAKKWFLEGIKAYIQNGRNLDVDVPEICTNAKEEEKRGTDTYQAWIDDCCDVGGDLWEESSILARSYSEYREQELNYDRKRISTRTVTLNLKQKGFIGGREWDKSSSDRGKYLRIIRGLNLKPAFEAVENESNVIDFKR</sequence>
<organism evidence="5 6">
    <name type="scientific">Candidatus Liberibacter solanacearum</name>
    <dbReference type="NCBI Taxonomy" id="556287"/>
    <lineage>
        <taxon>Bacteria</taxon>
        <taxon>Pseudomonadati</taxon>
        <taxon>Pseudomonadota</taxon>
        <taxon>Alphaproteobacteria</taxon>
        <taxon>Hyphomicrobiales</taxon>
        <taxon>Rhizobiaceae</taxon>
        <taxon>Liberibacter</taxon>
    </lineage>
</organism>
<dbReference type="InterPro" id="IPR015330">
    <property type="entry name" value="DNA_primase/pol_bifunc_N"/>
</dbReference>
<dbReference type="InterPro" id="IPR051620">
    <property type="entry name" value="ORF904-like_C"/>
</dbReference>
<evidence type="ECO:0000313" key="5">
    <source>
        <dbReference type="EMBL" id="KJZ81688.1"/>
    </source>
</evidence>
<dbReference type="Pfam" id="PF08706">
    <property type="entry name" value="D5_N"/>
    <property type="match status" value="1"/>
</dbReference>
<dbReference type="PATRIC" id="fig|556287.8.peg.365"/>